<gene>
    <name evidence="3" type="ORF">DW889_00440</name>
    <name evidence="2" type="ORF">F9962_00795</name>
</gene>
<dbReference type="Proteomes" id="UP000440773">
    <property type="component" value="Unassembled WGS sequence"/>
</dbReference>
<evidence type="ECO:0000313" key="3">
    <source>
        <dbReference type="EMBL" id="RHB33557.1"/>
    </source>
</evidence>
<protein>
    <submittedName>
        <fullName evidence="3">DUF4065 domain-containing protein</fullName>
    </submittedName>
    <submittedName>
        <fullName evidence="2">SocA family protein</fullName>
    </submittedName>
</protein>
<feature type="domain" description="Antitoxin SocA-like Panacea" evidence="1">
    <location>
        <begin position="42"/>
        <end position="149"/>
    </location>
</feature>
<name>A0A413VJ05_BACSE</name>
<evidence type="ECO:0000259" key="1">
    <source>
        <dbReference type="Pfam" id="PF13274"/>
    </source>
</evidence>
<comment type="caution">
    <text evidence="3">The sequence shown here is derived from an EMBL/GenBank/DDBJ whole genome shotgun (WGS) entry which is preliminary data.</text>
</comment>
<reference evidence="3 4" key="1">
    <citation type="submission" date="2018-08" db="EMBL/GenBank/DDBJ databases">
        <title>A genome reference for cultivated species of the human gut microbiota.</title>
        <authorList>
            <person name="Zou Y."/>
            <person name="Xue W."/>
            <person name="Luo G."/>
        </authorList>
    </citation>
    <scope>NUCLEOTIDE SEQUENCE [LARGE SCALE GENOMIC DNA]</scope>
    <source>
        <strain evidence="3 4">AM40-34</strain>
    </source>
</reference>
<dbReference type="EMBL" id="QSGN01000001">
    <property type="protein sequence ID" value="RHB33557.1"/>
    <property type="molecule type" value="Genomic_DNA"/>
</dbReference>
<evidence type="ECO:0000313" key="5">
    <source>
        <dbReference type="Proteomes" id="UP000440773"/>
    </source>
</evidence>
<evidence type="ECO:0000313" key="2">
    <source>
        <dbReference type="EMBL" id="KAB5284228.1"/>
    </source>
</evidence>
<organism evidence="3 4">
    <name type="scientific">Bacteroides stercoris</name>
    <dbReference type="NCBI Taxonomy" id="46506"/>
    <lineage>
        <taxon>Bacteria</taxon>
        <taxon>Pseudomonadati</taxon>
        <taxon>Bacteroidota</taxon>
        <taxon>Bacteroidia</taxon>
        <taxon>Bacteroidales</taxon>
        <taxon>Bacteroidaceae</taxon>
        <taxon>Bacteroides</taxon>
    </lineage>
</organism>
<dbReference type="Pfam" id="PF13274">
    <property type="entry name" value="SocA_Panacea"/>
    <property type="match status" value="1"/>
</dbReference>
<dbReference type="Proteomes" id="UP000283482">
    <property type="component" value="Unassembled WGS sequence"/>
</dbReference>
<dbReference type="EMBL" id="WCLP01000002">
    <property type="protein sequence ID" value="KAB5284228.1"/>
    <property type="molecule type" value="Genomic_DNA"/>
</dbReference>
<sequence>MSFFVREKGKLMCKFSEDSRQKLGNAVIYIANHTEQLSKTKLLKLLFLMEEYMVKRYHVPFMGLPFEIWQAGPVAKDIFIDLSDGPFLLKDFVKTEVQKDATYIRAIKPFCDDEFADCEMEMMDEIIRKYGKKTAKQLVAEVHKEGSLWFNAAKKHGLLTAFNKGLCNNSDYTIDFSEELSDCAREDYKESLAIHQTANILKAQGHV</sequence>
<dbReference type="InterPro" id="IPR025272">
    <property type="entry name" value="SocA_Panacea"/>
</dbReference>
<dbReference type="AlphaFoldDB" id="A0A413VJ05"/>
<reference evidence="2 5" key="2">
    <citation type="journal article" date="2019" name="Nat. Med.">
        <title>A library of human gut bacterial isolates paired with longitudinal multiomics data enables mechanistic microbiome research.</title>
        <authorList>
            <person name="Poyet M."/>
            <person name="Groussin M."/>
            <person name="Gibbons S.M."/>
            <person name="Avila-Pacheco J."/>
            <person name="Jiang X."/>
            <person name="Kearney S.M."/>
            <person name="Perrotta A.R."/>
            <person name="Berdy B."/>
            <person name="Zhao S."/>
            <person name="Lieberman T.D."/>
            <person name="Swanson P.K."/>
            <person name="Smith M."/>
            <person name="Roesemann S."/>
            <person name="Alexander J.E."/>
            <person name="Rich S.A."/>
            <person name="Livny J."/>
            <person name="Vlamakis H."/>
            <person name="Clish C."/>
            <person name="Bullock K."/>
            <person name="Deik A."/>
            <person name="Scott J."/>
            <person name="Pierce K.A."/>
            <person name="Xavier R.J."/>
            <person name="Alm E.J."/>
        </authorList>
    </citation>
    <scope>NUCLEOTIDE SEQUENCE [LARGE SCALE GENOMIC DNA]</scope>
    <source>
        <strain evidence="2 5">BIOML-A17</strain>
    </source>
</reference>
<accession>A0A413VJ05</accession>
<evidence type="ECO:0000313" key="4">
    <source>
        <dbReference type="Proteomes" id="UP000283482"/>
    </source>
</evidence>
<proteinExistence type="predicted"/>